<feature type="transmembrane region" description="Helical" evidence="10">
    <location>
        <begin position="40"/>
        <end position="58"/>
    </location>
</feature>
<evidence type="ECO:0000313" key="12">
    <source>
        <dbReference type="Proteomes" id="UP000244792"/>
    </source>
</evidence>
<dbReference type="GO" id="GO:0044780">
    <property type="term" value="P:bacterial-type flagellum assembly"/>
    <property type="evidence" value="ECO:0007669"/>
    <property type="project" value="UniProtKB-UniRule"/>
</dbReference>
<dbReference type="EMBL" id="CP020921">
    <property type="protein sequence ID" value="AWB09412.1"/>
    <property type="molecule type" value="Genomic_DNA"/>
</dbReference>
<keyword evidence="11" id="KW-0966">Cell projection</keyword>
<keyword evidence="5 10" id="KW-0812">Transmembrane</keyword>
<organism evidence="11 12">
    <name type="scientific">Thermodesulfobium acidiphilum</name>
    <dbReference type="NCBI Taxonomy" id="1794699"/>
    <lineage>
        <taxon>Bacteria</taxon>
        <taxon>Pseudomonadati</taxon>
        <taxon>Thermodesulfobiota</taxon>
        <taxon>Thermodesulfobiia</taxon>
        <taxon>Thermodesulfobiales</taxon>
        <taxon>Thermodesulfobiaceae</taxon>
        <taxon>Thermodesulfobium</taxon>
    </lineage>
</organism>
<reference evidence="11 12" key="1">
    <citation type="submission" date="2017-04" db="EMBL/GenBank/DDBJ databases">
        <title>Genomic insights into metabolism of Thermodesulfobium acidiphilum.</title>
        <authorList>
            <person name="Toshchakov S.V."/>
            <person name="Frolov E.N."/>
            <person name="Kublanov I.V."/>
            <person name="Samarov N.I."/>
            <person name="Novikov A."/>
            <person name="Lebedinsky A.V."/>
            <person name="Bonch-Osmolovskaya E.A."/>
            <person name="Chernyh N.A."/>
        </authorList>
    </citation>
    <scope>NUCLEOTIDE SEQUENCE [LARGE SCALE GENOMIC DNA]</scope>
    <source>
        <strain evidence="11 12">3127-1</strain>
    </source>
</reference>
<dbReference type="Proteomes" id="UP000244792">
    <property type="component" value="Chromosome"/>
</dbReference>
<sequence>MIDISLFWDMLIRSLMPILRFSGFFAVAPFFSTQVIPTRIKILIILIFSMLITMNIKINVPDNPIVFVFSSVFEVLIGIFMGFIFYLFLWILEFAGGFFDMQSGMGMAAFYDPQMGSETSVYGNFFTLLGLLIFLIGNFHYILLKIFVESYYVLPVGQFIKSGPSYNLLMSVLIWTMTAGLEMALPVVLILFLIDLSLGIMARTAPQLNVLLLGLPLKILITSVVIIIFLGFAVPFINQCFNYMNNVSMGLINALR</sequence>
<dbReference type="KEGG" id="taci:TDSAC_0022"/>
<comment type="subcellular location">
    <subcellularLocation>
        <location evidence="10">Cell membrane</location>
        <topology evidence="10">Multi-pass membrane protein</topology>
    </subcellularLocation>
    <subcellularLocation>
        <location evidence="10">Bacterial flagellum basal body</location>
    </subcellularLocation>
</comment>
<keyword evidence="11" id="KW-0969">Cilium</keyword>
<dbReference type="Pfam" id="PF01311">
    <property type="entry name" value="Bac_export_1"/>
    <property type="match status" value="1"/>
</dbReference>
<dbReference type="PRINTS" id="PR00953">
    <property type="entry name" value="TYPE3IMRPROT"/>
</dbReference>
<protein>
    <recommendedName>
        <fullName evidence="3 9">Flagellar biosynthetic protein FliR</fullName>
    </recommendedName>
</protein>
<feature type="transmembrane region" description="Helical" evidence="10">
    <location>
        <begin position="64"/>
        <end position="92"/>
    </location>
</feature>
<keyword evidence="4 10" id="KW-1003">Cell membrane</keyword>
<proteinExistence type="inferred from homology"/>
<evidence type="ECO:0000256" key="8">
    <source>
        <dbReference type="ARBA" id="ARBA00023143"/>
    </source>
</evidence>
<keyword evidence="11" id="KW-0282">Flagellum</keyword>
<dbReference type="InterPro" id="IPR006303">
    <property type="entry name" value="FliR"/>
</dbReference>
<feature type="transmembrane region" description="Helical" evidence="10">
    <location>
        <begin position="6"/>
        <end position="28"/>
    </location>
</feature>
<evidence type="ECO:0000256" key="9">
    <source>
        <dbReference type="NCBIfam" id="TIGR01400"/>
    </source>
</evidence>
<feature type="transmembrane region" description="Helical" evidence="10">
    <location>
        <begin position="168"/>
        <end position="194"/>
    </location>
</feature>
<evidence type="ECO:0000256" key="7">
    <source>
        <dbReference type="ARBA" id="ARBA00023136"/>
    </source>
</evidence>
<evidence type="ECO:0000256" key="2">
    <source>
        <dbReference type="ARBA" id="ARBA00009772"/>
    </source>
</evidence>
<evidence type="ECO:0000256" key="10">
    <source>
        <dbReference type="RuleBase" id="RU362071"/>
    </source>
</evidence>
<name>A0A2R4VY38_THEAF</name>
<feature type="transmembrane region" description="Helical" evidence="10">
    <location>
        <begin position="125"/>
        <end position="148"/>
    </location>
</feature>
<keyword evidence="7 10" id="KW-0472">Membrane</keyword>
<keyword evidence="12" id="KW-1185">Reference proteome</keyword>
<evidence type="ECO:0000313" key="11">
    <source>
        <dbReference type="EMBL" id="AWB09412.1"/>
    </source>
</evidence>
<evidence type="ECO:0000256" key="3">
    <source>
        <dbReference type="ARBA" id="ARBA00021717"/>
    </source>
</evidence>
<evidence type="ECO:0000256" key="5">
    <source>
        <dbReference type="ARBA" id="ARBA00022692"/>
    </source>
</evidence>
<dbReference type="GO" id="GO:0005886">
    <property type="term" value="C:plasma membrane"/>
    <property type="evidence" value="ECO:0007669"/>
    <property type="project" value="UniProtKB-SubCell"/>
</dbReference>
<accession>A0A2R4VY38</accession>
<dbReference type="PANTHER" id="PTHR30065">
    <property type="entry name" value="FLAGELLAR BIOSYNTHETIC PROTEIN FLIR"/>
    <property type="match status" value="1"/>
</dbReference>
<gene>
    <name evidence="11" type="ORF">TDSAC_0022</name>
</gene>
<dbReference type="OrthoDB" id="9807748at2"/>
<comment type="function">
    <text evidence="1 10">Role in flagellar biosynthesis.</text>
</comment>
<dbReference type="InterPro" id="IPR002010">
    <property type="entry name" value="T3SS_IM_R"/>
</dbReference>
<dbReference type="AlphaFoldDB" id="A0A2R4VY38"/>
<keyword evidence="8 10" id="KW-0975">Bacterial flagellum</keyword>
<evidence type="ECO:0000256" key="6">
    <source>
        <dbReference type="ARBA" id="ARBA00022989"/>
    </source>
</evidence>
<comment type="similarity">
    <text evidence="2 10">Belongs to the FliR/MopE/SpaR family.</text>
</comment>
<keyword evidence="6 10" id="KW-1133">Transmembrane helix</keyword>
<evidence type="ECO:0000256" key="1">
    <source>
        <dbReference type="ARBA" id="ARBA00002578"/>
    </source>
</evidence>
<dbReference type="GO" id="GO:0009425">
    <property type="term" value="C:bacterial-type flagellum basal body"/>
    <property type="evidence" value="ECO:0007669"/>
    <property type="project" value="UniProtKB-SubCell"/>
</dbReference>
<evidence type="ECO:0000256" key="4">
    <source>
        <dbReference type="ARBA" id="ARBA00022475"/>
    </source>
</evidence>
<feature type="transmembrane region" description="Helical" evidence="10">
    <location>
        <begin position="215"/>
        <end position="237"/>
    </location>
</feature>
<dbReference type="PANTHER" id="PTHR30065:SF1">
    <property type="entry name" value="SURFACE PRESENTATION OF ANTIGENS PROTEIN SPAR"/>
    <property type="match status" value="1"/>
</dbReference>
<dbReference type="GO" id="GO:0006605">
    <property type="term" value="P:protein targeting"/>
    <property type="evidence" value="ECO:0007669"/>
    <property type="project" value="UniProtKB-UniRule"/>
</dbReference>
<dbReference type="NCBIfam" id="TIGR01400">
    <property type="entry name" value="fliR"/>
    <property type="match status" value="1"/>
</dbReference>